<gene>
    <name evidence="1" type="ORF">O181_030416</name>
</gene>
<sequence>MKDSFLGPLIIIGVVGKNGVEFRLTEEFSRKHPVLPVNLVKPYHQAGEDKFPLIFKSHTPQEIVEVDNCPCQVEKIMKEKKIRLNGKDHRQYLFVFTNQTADKEKWLEEDSIPDRDLHPEIFRASGDLKSP</sequence>
<dbReference type="EMBL" id="AVOT02010721">
    <property type="protein sequence ID" value="MBW0490701.1"/>
    <property type="molecule type" value="Genomic_DNA"/>
</dbReference>
<proteinExistence type="predicted"/>
<organism evidence="1 2">
    <name type="scientific">Austropuccinia psidii MF-1</name>
    <dbReference type="NCBI Taxonomy" id="1389203"/>
    <lineage>
        <taxon>Eukaryota</taxon>
        <taxon>Fungi</taxon>
        <taxon>Dikarya</taxon>
        <taxon>Basidiomycota</taxon>
        <taxon>Pucciniomycotina</taxon>
        <taxon>Pucciniomycetes</taxon>
        <taxon>Pucciniales</taxon>
        <taxon>Sphaerophragmiaceae</taxon>
        <taxon>Austropuccinia</taxon>
    </lineage>
</organism>
<keyword evidence="2" id="KW-1185">Reference proteome</keyword>
<evidence type="ECO:0000313" key="1">
    <source>
        <dbReference type="EMBL" id="MBW0490701.1"/>
    </source>
</evidence>
<comment type="caution">
    <text evidence="1">The sequence shown here is derived from an EMBL/GenBank/DDBJ whole genome shotgun (WGS) entry which is preliminary data.</text>
</comment>
<dbReference type="AlphaFoldDB" id="A0A9Q3CYF8"/>
<accession>A0A9Q3CYF8</accession>
<protein>
    <submittedName>
        <fullName evidence="1">Uncharacterized protein</fullName>
    </submittedName>
</protein>
<reference evidence="1" key="1">
    <citation type="submission" date="2021-03" db="EMBL/GenBank/DDBJ databases">
        <title>Draft genome sequence of rust myrtle Austropuccinia psidii MF-1, a brazilian biotype.</title>
        <authorList>
            <person name="Quecine M.C."/>
            <person name="Pachon D.M.R."/>
            <person name="Bonatelli M.L."/>
            <person name="Correr F.H."/>
            <person name="Franceschini L.M."/>
            <person name="Leite T.F."/>
            <person name="Margarido G.R.A."/>
            <person name="Almeida C.A."/>
            <person name="Ferrarezi J.A."/>
            <person name="Labate C.A."/>
        </authorList>
    </citation>
    <scope>NUCLEOTIDE SEQUENCE</scope>
    <source>
        <strain evidence="1">MF-1</strain>
    </source>
</reference>
<dbReference type="Proteomes" id="UP000765509">
    <property type="component" value="Unassembled WGS sequence"/>
</dbReference>
<name>A0A9Q3CYF8_9BASI</name>
<dbReference type="OrthoDB" id="3929326at2759"/>
<evidence type="ECO:0000313" key="2">
    <source>
        <dbReference type="Proteomes" id="UP000765509"/>
    </source>
</evidence>